<evidence type="ECO:0000313" key="2">
    <source>
        <dbReference type="Proteomes" id="UP000631694"/>
    </source>
</evidence>
<organism evidence="1 2">
    <name type="scientific">Methylobrevis albus</name>
    <dbReference type="NCBI Taxonomy" id="2793297"/>
    <lineage>
        <taxon>Bacteria</taxon>
        <taxon>Pseudomonadati</taxon>
        <taxon>Pseudomonadota</taxon>
        <taxon>Alphaproteobacteria</taxon>
        <taxon>Hyphomicrobiales</taxon>
        <taxon>Pleomorphomonadaceae</taxon>
        <taxon>Methylobrevis</taxon>
    </lineage>
</organism>
<dbReference type="EMBL" id="JADZLT010000048">
    <property type="protein sequence ID" value="MBH0237593.1"/>
    <property type="molecule type" value="Genomic_DNA"/>
</dbReference>
<reference evidence="1" key="1">
    <citation type="submission" date="2020-12" db="EMBL/GenBank/DDBJ databases">
        <title>Methylobrevis albus sp. nov., isolated from fresh water lack sediment.</title>
        <authorList>
            <person name="Zou Q."/>
        </authorList>
    </citation>
    <scope>NUCLEOTIDE SEQUENCE</scope>
    <source>
        <strain evidence="1">L22</strain>
    </source>
</reference>
<name>A0A931MWQ4_9HYPH</name>
<dbReference type="Proteomes" id="UP000631694">
    <property type="component" value="Unassembled WGS sequence"/>
</dbReference>
<comment type="caution">
    <text evidence="1">The sequence shown here is derived from an EMBL/GenBank/DDBJ whole genome shotgun (WGS) entry which is preliminary data.</text>
</comment>
<evidence type="ECO:0000313" key="1">
    <source>
        <dbReference type="EMBL" id="MBH0237593.1"/>
    </source>
</evidence>
<accession>A0A931MWQ4</accession>
<dbReference type="RefSeq" id="WP_197310689.1">
    <property type="nucleotide sequence ID" value="NZ_JADZLT010000048.1"/>
</dbReference>
<keyword evidence="2" id="KW-1185">Reference proteome</keyword>
<proteinExistence type="predicted"/>
<dbReference type="AlphaFoldDB" id="A0A931MWQ4"/>
<gene>
    <name evidence="1" type="ORF">I5731_07170</name>
</gene>
<protein>
    <submittedName>
        <fullName evidence="1">Uncharacterized protein</fullName>
    </submittedName>
</protein>
<sequence>MPDGRLMRAKVIDYLGSLSPGARLMLLRKLEIAGEAGQLDASTRLILEATRAVVNGTKSDEPRPARVRRLFFEPFAPFIIREELRTRQTGRLSIDSIDGIWTYLVRDVAPDLFGPWLDEASIRVYSPEADLKVMMAELRDTGLRQLRANHDELSATAKGRQRLGGLIGGERALSDLGDLFAIHERRKSIATLVHELPATIVVGDPSETTALEVVGRFVERVPADAVWAGCVLLSRLASPAVLARIAVALGGGDKAGDIRRSSVASFLDIYFSEAERVIVRFGAARRRPDGTAEMARALGSFHDLVRSISISIDFDGDSAWRKRLGDLRRSMSDMVQAEVEAIVPTIRRALRVEGGSTAGREGEGQDAIRAMTVLAEARRCRDSLAINELLAQVGQSSEQAIEVLGNRAIEQLKKTAGAGRADVLMAVDIMIKLAELAFGPEYAVVMRKARDRAVGRTGAALATG</sequence>